<keyword evidence="1" id="KW-1133">Transmembrane helix</keyword>
<gene>
    <name evidence="2" type="ORF">RGQ13_18465</name>
</gene>
<protein>
    <recommendedName>
        <fullName evidence="4">DUF304 domain-containing protein</fullName>
    </recommendedName>
</protein>
<sequence>MSEHLNIGLPEQISIKNNYDSIEITRQWPRFQPFTMALGAVYLIYHCVTKYTGTENVDIPNLLYLLVFIILMTYFSLAGLLNKTYIMVTKKNVEIRHRPIPWVGNKIIDASEIKQLYAKERRIKNNRLKYEVHVITHSGEDTKLLRLLDSSKQALYIEQEVEKYLSIKNVSVHEELG</sequence>
<feature type="transmembrane region" description="Helical" evidence="1">
    <location>
        <begin position="62"/>
        <end position="81"/>
    </location>
</feature>
<accession>A0ABY9TWC8</accession>
<keyword evidence="3" id="KW-1185">Reference proteome</keyword>
<proteinExistence type="predicted"/>
<evidence type="ECO:0000313" key="2">
    <source>
        <dbReference type="EMBL" id="WNC72080.1"/>
    </source>
</evidence>
<evidence type="ECO:0008006" key="4">
    <source>
        <dbReference type="Google" id="ProtNLM"/>
    </source>
</evidence>
<name>A0ABY9TWC8_9GAMM</name>
<keyword evidence="1" id="KW-0812">Transmembrane</keyword>
<dbReference type="RefSeq" id="WP_348391200.1">
    <property type="nucleotide sequence ID" value="NZ_CP134145.1"/>
</dbReference>
<dbReference type="Proteomes" id="UP001258994">
    <property type="component" value="Chromosome"/>
</dbReference>
<keyword evidence="1" id="KW-0472">Membrane</keyword>
<evidence type="ECO:0000313" key="3">
    <source>
        <dbReference type="Proteomes" id="UP001258994"/>
    </source>
</evidence>
<evidence type="ECO:0000256" key="1">
    <source>
        <dbReference type="SAM" id="Phobius"/>
    </source>
</evidence>
<dbReference type="EMBL" id="CP134145">
    <property type="protein sequence ID" value="WNC72080.1"/>
    <property type="molecule type" value="Genomic_DNA"/>
</dbReference>
<organism evidence="2 3">
    <name type="scientific">Thalassotalea psychrophila</name>
    <dbReference type="NCBI Taxonomy" id="3065647"/>
    <lineage>
        <taxon>Bacteria</taxon>
        <taxon>Pseudomonadati</taxon>
        <taxon>Pseudomonadota</taxon>
        <taxon>Gammaproteobacteria</taxon>
        <taxon>Alteromonadales</taxon>
        <taxon>Colwelliaceae</taxon>
        <taxon>Thalassotalea</taxon>
    </lineage>
</organism>
<reference evidence="3" key="1">
    <citation type="submission" date="2023-09" db="EMBL/GenBank/DDBJ databases">
        <authorList>
            <person name="Li S."/>
            <person name="Li X."/>
            <person name="Zhang C."/>
            <person name="Zhao Z."/>
        </authorList>
    </citation>
    <scope>NUCLEOTIDE SEQUENCE [LARGE SCALE GENOMIC DNA]</scope>
    <source>
        <strain evidence="3">SQ149</strain>
    </source>
</reference>